<dbReference type="InterPro" id="IPR015421">
    <property type="entry name" value="PyrdxlP-dep_Trfase_major"/>
</dbReference>
<dbReference type="InterPro" id="IPR019798">
    <property type="entry name" value="Ser_HO-MeTrfase_PLP_BS"/>
</dbReference>
<evidence type="ECO:0000313" key="14">
    <source>
        <dbReference type="EMBL" id="MFE1353411.1"/>
    </source>
</evidence>
<feature type="binding site" evidence="10">
    <location>
        <position position="121"/>
    </location>
    <ligand>
        <name>(6S)-5,6,7,8-tetrahydrofolate</name>
        <dbReference type="ChEBI" id="CHEBI:57453"/>
    </ligand>
</feature>
<evidence type="ECO:0000256" key="8">
    <source>
        <dbReference type="ARBA" id="ARBA00022898"/>
    </source>
</evidence>
<comment type="caution">
    <text evidence="10">Lacks conserved residue(s) required for the propagation of feature annotation.</text>
</comment>
<comment type="subunit">
    <text evidence="4 10">Homodimer.</text>
</comment>
<dbReference type="PROSITE" id="PS00096">
    <property type="entry name" value="SHMT"/>
    <property type="match status" value="1"/>
</dbReference>
<evidence type="ECO:0000256" key="1">
    <source>
        <dbReference type="ARBA" id="ARBA00001933"/>
    </source>
</evidence>
<dbReference type="Proteomes" id="UP001165143">
    <property type="component" value="Unassembled WGS sequence"/>
</dbReference>
<dbReference type="PIRSF" id="PIRSF000412">
    <property type="entry name" value="SHMT"/>
    <property type="match status" value="1"/>
</dbReference>
<dbReference type="SUPFAM" id="SSF53383">
    <property type="entry name" value="PLP-dependent transferases"/>
    <property type="match status" value="1"/>
</dbReference>
<evidence type="ECO:0000259" key="12">
    <source>
        <dbReference type="Pfam" id="PF00464"/>
    </source>
</evidence>
<dbReference type="NCBIfam" id="NF000586">
    <property type="entry name" value="PRK00011.1"/>
    <property type="match status" value="1"/>
</dbReference>
<dbReference type="PANTHER" id="PTHR11680:SF35">
    <property type="entry name" value="SERINE HYDROXYMETHYLTRANSFERASE 1"/>
    <property type="match status" value="1"/>
</dbReference>
<proteinExistence type="inferred from homology"/>
<dbReference type="InterPro" id="IPR015424">
    <property type="entry name" value="PyrdxlP-dep_Trfase"/>
</dbReference>
<dbReference type="AlphaFoldDB" id="A0A9W6UNH3"/>
<evidence type="ECO:0000256" key="2">
    <source>
        <dbReference type="ARBA" id="ARBA00004496"/>
    </source>
</evidence>
<evidence type="ECO:0000256" key="7">
    <source>
        <dbReference type="ARBA" id="ARBA00022679"/>
    </source>
</evidence>
<dbReference type="GO" id="GO:0019264">
    <property type="term" value="P:glycine biosynthetic process from serine"/>
    <property type="evidence" value="ECO:0007669"/>
    <property type="project" value="UniProtKB-UniRule"/>
</dbReference>
<protein>
    <recommendedName>
        <fullName evidence="10">Serine hydroxymethyltransferase</fullName>
        <shortName evidence="10">SHMT</shortName>
        <shortName evidence="10">Serine methylase</shortName>
        <ecNumber evidence="10">2.1.2.1</ecNumber>
    </recommendedName>
</protein>
<dbReference type="EMBL" id="JBHYPX010000028">
    <property type="protein sequence ID" value="MFE1353411.1"/>
    <property type="molecule type" value="Genomic_DNA"/>
</dbReference>
<keyword evidence="10" id="KW-0028">Amino-acid biosynthesis</keyword>
<evidence type="ECO:0000256" key="5">
    <source>
        <dbReference type="ARBA" id="ARBA00022490"/>
    </source>
</evidence>
<reference evidence="14 16" key="2">
    <citation type="submission" date="2024-09" db="EMBL/GenBank/DDBJ databases">
        <title>The Natural Products Discovery Center: Release of the First 8490 Sequenced Strains for Exploring Actinobacteria Biosynthetic Diversity.</title>
        <authorList>
            <person name="Kalkreuter E."/>
            <person name="Kautsar S.A."/>
            <person name="Yang D."/>
            <person name="Bader C.D."/>
            <person name="Teijaro C.N."/>
            <person name="Fluegel L."/>
            <person name="Davis C.M."/>
            <person name="Simpson J.R."/>
            <person name="Lauterbach L."/>
            <person name="Steele A.D."/>
            <person name="Gui C."/>
            <person name="Meng S."/>
            <person name="Li G."/>
            <person name="Viehrig K."/>
            <person name="Ye F."/>
            <person name="Su P."/>
            <person name="Kiefer A.F."/>
            <person name="Nichols A."/>
            <person name="Cepeda A.J."/>
            <person name="Yan W."/>
            <person name="Fan B."/>
            <person name="Jiang Y."/>
            <person name="Adhikari A."/>
            <person name="Zheng C.-J."/>
            <person name="Schuster L."/>
            <person name="Cowan T.M."/>
            <person name="Smanski M.J."/>
            <person name="Chevrette M.G."/>
            <person name="De Carvalho L.P.S."/>
            <person name="Shen B."/>
        </authorList>
    </citation>
    <scope>NUCLEOTIDE SEQUENCE [LARGE SCALE GENOMIC DNA]</scope>
    <source>
        <strain evidence="14 16">NPDC058753</strain>
    </source>
</reference>
<dbReference type="InterPro" id="IPR015422">
    <property type="entry name" value="PyrdxlP-dep_Trfase_small"/>
</dbReference>
<dbReference type="HAMAP" id="MF_00051">
    <property type="entry name" value="SHMT"/>
    <property type="match status" value="1"/>
</dbReference>
<dbReference type="GO" id="GO:0030170">
    <property type="term" value="F:pyridoxal phosphate binding"/>
    <property type="evidence" value="ECO:0007669"/>
    <property type="project" value="UniProtKB-UniRule"/>
</dbReference>
<evidence type="ECO:0000313" key="15">
    <source>
        <dbReference type="Proteomes" id="UP001165143"/>
    </source>
</evidence>
<dbReference type="CDD" id="cd00378">
    <property type="entry name" value="SHMT"/>
    <property type="match status" value="1"/>
</dbReference>
<dbReference type="Gene3D" id="3.40.640.10">
    <property type="entry name" value="Type I PLP-dependent aspartate aminotransferase-like (Major domain)"/>
    <property type="match status" value="1"/>
</dbReference>
<evidence type="ECO:0000256" key="11">
    <source>
        <dbReference type="PIRSR" id="PIRSR000412-50"/>
    </source>
</evidence>
<feature type="modified residue" description="N6-(pyridoxal phosphate)lysine" evidence="10 11">
    <location>
        <position position="230"/>
    </location>
</feature>
<keyword evidence="8 10" id="KW-0663">Pyridoxal phosphate</keyword>
<comment type="caution">
    <text evidence="13">The sequence shown here is derived from an EMBL/GenBank/DDBJ whole genome shotgun (WGS) entry which is preliminary data.</text>
</comment>
<feature type="site" description="Plays an important role in substrate specificity" evidence="10">
    <location>
        <position position="229"/>
    </location>
</feature>
<dbReference type="InterPro" id="IPR001085">
    <property type="entry name" value="Ser_HO-MeTrfase"/>
</dbReference>
<dbReference type="Proteomes" id="UP001599542">
    <property type="component" value="Unassembled WGS sequence"/>
</dbReference>
<evidence type="ECO:0000256" key="9">
    <source>
        <dbReference type="ARBA" id="ARBA00054606"/>
    </source>
</evidence>
<dbReference type="RefSeq" id="WP_033254079.1">
    <property type="nucleotide sequence ID" value="NZ_BSRX01000027.1"/>
</dbReference>
<dbReference type="FunFam" id="3.40.640.10:FF:000001">
    <property type="entry name" value="Serine hydroxymethyltransferase"/>
    <property type="match status" value="1"/>
</dbReference>
<comment type="cofactor">
    <cofactor evidence="1 10 11">
        <name>pyridoxal 5'-phosphate</name>
        <dbReference type="ChEBI" id="CHEBI:597326"/>
    </cofactor>
</comment>
<keyword evidence="16" id="KW-1185">Reference proteome</keyword>
<feature type="binding site" evidence="10">
    <location>
        <position position="245"/>
    </location>
    <ligand>
        <name>(6S)-5,6,7,8-tetrahydrofolate</name>
        <dbReference type="ChEBI" id="CHEBI:57453"/>
    </ligand>
</feature>
<feature type="binding site" evidence="10">
    <location>
        <begin position="125"/>
        <end position="127"/>
    </location>
    <ligand>
        <name>(6S)-5,6,7,8-tetrahydrofolate</name>
        <dbReference type="ChEBI" id="CHEBI:57453"/>
    </ligand>
</feature>
<dbReference type="OrthoDB" id="9803846at2"/>
<comment type="similarity">
    <text evidence="3 10">Belongs to the SHMT family.</text>
</comment>
<name>A0A9W6UNH3_9ACTN</name>
<dbReference type="Gene3D" id="3.90.1150.10">
    <property type="entry name" value="Aspartate Aminotransferase, domain 1"/>
    <property type="match status" value="1"/>
</dbReference>
<comment type="function">
    <text evidence="9">Catalyzes the reversible interconversion of serine and glycine with tetrahydrofolate (THF) serving as the one-carbon carrier. This reaction serves as the major source of one-carbon groups required for the biosynthesis of purines, thymidylate, methionine, and other important biomolecules. Also exhibits THF-independent aldolase activity toward beta-hydroxyamino acids, producing glycine and aldehydes, via a retro-aldol mechanism. Thus, is able to catalyze the cleavage of L-allo-threonine.</text>
</comment>
<keyword evidence="6 10" id="KW-0554">One-carbon metabolism</keyword>
<dbReference type="GO" id="GO:0005829">
    <property type="term" value="C:cytosol"/>
    <property type="evidence" value="ECO:0007669"/>
    <property type="project" value="TreeGrafter"/>
</dbReference>
<evidence type="ECO:0000313" key="13">
    <source>
        <dbReference type="EMBL" id="GLW56456.1"/>
    </source>
</evidence>
<sequence>MTVLNQSLHALDPEIAAAVDAELHRQQTTLEMIASENFAPVAVMEAQGSVLTNKYAEGYPGRRYYGGCEHVDVVEQIAIDRIKELFGAEHANVQPHSGAQANAAAMFALIQPGDTILGLNLAHGGHLTHGMKINFSGKLYNVVAYHVDEKSGQVDMAEVERLAKEHQPKLIIAGWSAYPRQLDFAEFRRVADEVGALLMVDMAHFAGLVAAGLHPSPVPYADVVTTTTHKTLGGPRGGVILSKAEHAKKINSAVFPGQQGGPLEHVIAAKAVAFKVAASEEFKERQRRTLEGAKILAERLLQDDVTSSGVSVLSGGTDVHLVLVDLRNSELNGQDAEDRLHEVGITVNRNAVPNDPRPPMVTSGLRIGTPALATRGFGAEDFREVADVIAEALKPGFDEAKAEALKARVTALAAKHPLYPEL</sequence>
<evidence type="ECO:0000256" key="10">
    <source>
        <dbReference type="HAMAP-Rule" id="MF_00051"/>
    </source>
</evidence>
<evidence type="ECO:0000256" key="6">
    <source>
        <dbReference type="ARBA" id="ARBA00022563"/>
    </source>
</evidence>
<dbReference type="EMBL" id="BSRX01000027">
    <property type="protein sequence ID" value="GLW56456.1"/>
    <property type="molecule type" value="Genomic_DNA"/>
</dbReference>
<feature type="domain" description="Serine hydroxymethyltransferase-like" evidence="12">
    <location>
        <begin position="9"/>
        <end position="389"/>
    </location>
</feature>
<comment type="subcellular location">
    <subcellularLocation>
        <location evidence="2 10">Cytoplasm</location>
    </subcellularLocation>
</comment>
<dbReference type="GO" id="GO:0042803">
    <property type="term" value="F:protein homodimerization activity"/>
    <property type="evidence" value="ECO:0007669"/>
    <property type="project" value="UniProtKB-ARBA"/>
</dbReference>
<dbReference type="InterPro" id="IPR049943">
    <property type="entry name" value="Ser_HO-MeTrfase-like"/>
</dbReference>
<accession>A0A9W6UNH3</accession>
<dbReference type="GO" id="GO:0004372">
    <property type="term" value="F:glycine hydroxymethyltransferase activity"/>
    <property type="evidence" value="ECO:0007669"/>
    <property type="project" value="UniProtKB-UniRule"/>
</dbReference>
<evidence type="ECO:0000313" key="16">
    <source>
        <dbReference type="Proteomes" id="UP001599542"/>
    </source>
</evidence>
<keyword evidence="5 10" id="KW-0963">Cytoplasm</keyword>
<keyword evidence="7 10" id="KW-0808">Transferase</keyword>
<dbReference type="InterPro" id="IPR039429">
    <property type="entry name" value="SHMT-like_dom"/>
</dbReference>
<evidence type="ECO:0000256" key="3">
    <source>
        <dbReference type="ARBA" id="ARBA00006376"/>
    </source>
</evidence>
<dbReference type="GO" id="GO:0035999">
    <property type="term" value="P:tetrahydrofolate interconversion"/>
    <property type="evidence" value="ECO:0007669"/>
    <property type="project" value="UniProtKB-UniRule"/>
</dbReference>
<dbReference type="PANTHER" id="PTHR11680">
    <property type="entry name" value="SERINE HYDROXYMETHYLTRANSFERASE"/>
    <property type="match status" value="1"/>
</dbReference>
<organism evidence="13 15">
    <name type="scientific">Kitasatospora phosalacinea</name>
    <dbReference type="NCBI Taxonomy" id="2065"/>
    <lineage>
        <taxon>Bacteria</taxon>
        <taxon>Bacillati</taxon>
        <taxon>Actinomycetota</taxon>
        <taxon>Actinomycetes</taxon>
        <taxon>Kitasatosporales</taxon>
        <taxon>Streptomycetaceae</taxon>
        <taxon>Kitasatospora</taxon>
    </lineage>
</organism>
<dbReference type="EC" id="2.1.2.1" evidence="10"/>
<gene>
    <name evidence="10 13" type="primary">glyA</name>
    <name evidence="14" type="ORF">ACFW6T_15630</name>
    <name evidence="13" type="ORF">Kpho01_44670</name>
</gene>
<comment type="catalytic activity">
    <reaction evidence="10">
        <text>(6R)-5,10-methylene-5,6,7,8-tetrahydrofolate + glycine + H2O = (6S)-5,6,7,8-tetrahydrofolate + L-serine</text>
        <dbReference type="Rhea" id="RHEA:15481"/>
        <dbReference type="ChEBI" id="CHEBI:15377"/>
        <dbReference type="ChEBI" id="CHEBI:15636"/>
        <dbReference type="ChEBI" id="CHEBI:33384"/>
        <dbReference type="ChEBI" id="CHEBI:57305"/>
        <dbReference type="ChEBI" id="CHEBI:57453"/>
        <dbReference type="EC" id="2.1.2.1"/>
    </reaction>
</comment>
<dbReference type="Pfam" id="PF00464">
    <property type="entry name" value="SHMT"/>
    <property type="match status" value="1"/>
</dbReference>
<evidence type="ECO:0000256" key="4">
    <source>
        <dbReference type="ARBA" id="ARBA00011738"/>
    </source>
</evidence>
<comment type="pathway">
    <text evidence="10">One-carbon metabolism; tetrahydrofolate interconversion.</text>
</comment>
<comment type="pathway">
    <text evidence="10">Amino-acid biosynthesis; glycine biosynthesis; glycine from L-serine: step 1/1.</text>
</comment>
<reference evidence="13" key="1">
    <citation type="submission" date="2023-02" db="EMBL/GenBank/DDBJ databases">
        <title>Kitasatospora phosalacinea NBRC 14362.</title>
        <authorList>
            <person name="Ichikawa N."/>
            <person name="Sato H."/>
            <person name="Tonouchi N."/>
        </authorList>
    </citation>
    <scope>NUCLEOTIDE SEQUENCE</scope>
    <source>
        <strain evidence="13">NBRC 14362</strain>
    </source>
</reference>